<dbReference type="Proteomes" id="UP000245202">
    <property type="component" value="Unassembled WGS sequence"/>
</dbReference>
<dbReference type="Gene3D" id="1.10.150.400">
    <property type="match status" value="1"/>
</dbReference>
<dbReference type="RefSeq" id="WP_108992304.1">
    <property type="nucleotide sequence ID" value="NZ_BDQX01000080.1"/>
</dbReference>
<keyword evidence="2" id="KW-1185">Reference proteome</keyword>
<dbReference type="SUPFAM" id="SSF56784">
    <property type="entry name" value="HAD-like"/>
    <property type="match status" value="1"/>
</dbReference>
<comment type="caution">
    <text evidence="1">The sequence shown here is derived from an EMBL/GenBank/DDBJ whole genome shotgun (WGS) entry which is preliminary data.</text>
</comment>
<dbReference type="CDD" id="cd01427">
    <property type="entry name" value="HAD_like"/>
    <property type="match status" value="1"/>
</dbReference>
<dbReference type="InterPro" id="IPR023214">
    <property type="entry name" value="HAD_sf"/>
</dbReference>
<reference evidence="1 2" key="1">
    <citation type="submission" date="2017-08" db="EMBL/GenBank/DDBJ databases">
        <title>Substantial Increase in Enzyme Production by Combined Drug-Resistance Mutations in Paenibacillus agaridevorans.</title>
        <authorList>
            <person name="Tanaka Y."/>
            <person name="Funane K."/>
            <person name="Hosaka T."/>
            <person name="Shiwa Y."/>
            <person name="Fujita N."/>
            <person name="Miyazaki T."/>
            <person name="Yoshikawa H."/>
            <person name="Murakami K."/>
            <person name="Kasahara K."/>
            <person name="Inaoka T."/>
            <person name="Hiraga Y."/>
            <person name="Ochi K."/>
        </authorList>
    </citation>
    <scope>NUCLEOTIDE SEQUENCE [LARGE SCALE GENOMIC DNA]</scope>
    <source>
        <strain evidence="1 2">T-3040</strain>
    </source>
</reference>
<dbReference type="AlphaFoldDB" id="A0A2R5EV05"/>
<dbReference type="Gene3D" id="3.40.50.720">
    <property type="entry name" value="NAD(P)-binding Rossmann-like Domain"/>
    <property type="match status" value="1"/>
</dbReference>
<evidence type="ECO:0008006" key="3">
    <source>
        <dbReference type="Google" id="ProtNLM"/>
    </source>
</evidence>
<dbReference type="EMBL" id="BDQX01000080">
    <property type="protein sequence ID" value="GBG07204.1"/>
    <property type="molecule type" value="Genomic_DNA"/>
</dbReference>
<protein>
    <recommendedName>
        <fullName evidence="3">Haloacid dehalogenase</fullName>
    </recommendedName>
</protein>
<evidence type="ECO:0000313" key="2">
    <source>
        <dbReference type="Proteomes" id="UP000245202"/>
    </source>
</evidence>
<dbReference type="InterPro" id="IPR036412">
    <property type="entry name" value="HAD-like_sf"/>
</dbReference>
<organism evidence="1 2">
    <name type="scientific">Paenibacillus agaridevorans</name>
    <dbReference type="NCBI Taxonomy" id="171404"/>
    <lineage>
        <taxon>Bacteria</taxon>
        <taxon>Bacillati</taxon>
        <taxon>Bacillota</taxon>
        <taxon>Bacilli</taxon>
        <taxon>Bacillales</taxon>
        <taxon>Paenibacillaceae</taxon>
        <taxon>Paenibacillus</taxon>
    </lineage>
</organism>
<gene>
    <name evidence="1" type="ORF">PAT3040_01752</name>
</gene>
<name>A0A2R5EV05_9BACL</name>
<sequence>MKAEEYVIHSFGEHFAAYKNKNIVIYGSGPNTEKLLQHYSDYNIIGLLDGNRRDGELYGKRILNLEDPVLLDTDIIVVVAHRNNIKTIYDRISDFCYSRQIRLYGINGKNLFDFFGSGFVSRSGLQYFQLHENELKRQIDAHDTISFDVFDTLIMRKTLFPADVFDIVGYRAVQSGIELSNFREIRIHAEQKNPLRSANLYDIYDHLQNITGISDTEHEKLLQLEIEVEKQIIVRRETMVQMLEYALRIGKKVYLISDMYLPNDAMTEILFNCGIRGYHGLFVSCDYGRGKWEGLFDDFKRLVPSNSYLHIGDNEVADGISARRAGINAFLIRSALHMAQISTYESVLKYAQNTNDRSLIGLMLSRVFNNPFCLYGTQGKPKLERAEELGYLFMGPFITNFMLWLFEELRQGEYDDVLFSARDGFLIEKLYSYSLKELDMKELPAGLYFHSSRMMSTAASIEDVDDITWLANYRSELTPEQMLEQRFGLLNSEIMPYSQDRHSDLVEYALAHSDSIYARSEQIKINYLKYMNRLGLERGKIYALFDFCAIGTSQYFLSKIVPFQLKGLFVCRYYDKNNRVSHVDAKAMLHNYSLYGHDSYFYANYYMLETIMTSFEPSLTGMDNNGSPIYAEEVRSEKQLEYVRIMQQAIETYYYEYMRVLYIEGQAVHPEMGDRLLNLMDEGYSQRSIGIFDNIVLIDDMGWRPLEIQTTLT</sequence>
<accession>A0A2R5EV05</accession>
<proteinExistence type="predicted"/>
<dbReference type="Gene3D" id="3.40.50.1000">
    <property type="entry name" value="HAD superfamily/HAD-like"/>
    <property type="match status" value="1"/>
</dbReference>
<evidence type="ECO:0000313" key="1">
    <source>
        <dbReference type="EMBL" id="GBG07204.1"/>
    </source>
</evidence>